<dbReference type="InterPro" id="IPR004045">
    <property type="entry name" value="Glutathione_S-Trfase_N"/>
</dbReference>
<evidence type="ECO:0000256" key="1">
    <source>
        <dbReference type="ARBA" id="ARBA00011738"/>
    </source>
</evidence>
<dbReference type="SUPFAM" id="SSF47616">
    <property type="entry name" value="GST C-terminal domain-like"/>
    <property type="match status" value="1"/>
</dbReference>
<dbReference type="InterPro" id="IPR004046">
    <property type="entry name" value="GST_C"/>
</dbReference>
<dbReference type="Proteomes" id="UP000326759">
    <property type="component" value="Unassembled WGS sequence"/>
</dbReference>
<dbReference type="EMBL" id="SEYY01001027">
    <property type="protein sequence ID" value="KAB7506038.1"/>
    <property type="molecule type" value="Genomic_DNA"/>
</dbReference>
<dbReference type="FunFam" id="3.40.30.10:FF:000034">
    <property type="entry name" value="glutathione S-transferase 1"/>
    <property type="match status" value="1"/>
</dbReference>
<name>A0A5N5TIK2_9CRUS</name>
<dbReference type="FunFam" id="1.20.1050.10:FF:000007">
    <property type="entry name" value="Glutathione S-transferase 1-1"/>
    <property type="match status" value="1"/>
</dbReference>
<dbReference type="Pfam" id="PF13417">
    <property type="entry name" value="GST_N_3"/>
    <property type="match status" value="1"/>
</dbReference>
<evidence type="ECO:0000313" key="6">
    <source>
        <dbReference type="Proteomes" id="UP000326759"/>
    </source>
</evidence>
<dbReference type="PROSITE" id="PS50404">
    <property type="entry name" value="GST_NTER"/>
    <property type="match status" value="1"/>
</dbReference>
<dbReference type="InterPro" id="IPR010987">
    <property type="entry name" value="Glutathione-S-Trfase_C-like"/>
</dbReference>
<dbReference type="PANTHER" id="PTHR43969:SF9">
    <property type="entry name" value="GLUTATHIONE S TRANSFERASE D10, ISOFORM A-RELATED"/>
    <property type="match status" value="1"/>
</dbReference>
<dbReference type="OrthoDB" id="2309723at2759"/>
<evidence type="ECO:0000313" key="5">
    <source>
        <dbReference type="EMBL" id="KAB7506038.1"/>
    </source>
</evidence>
<dbReference type="CDD" id="cd03045">
    <property type="entry name" value="GST_N_Delta_Epsilon"/>
    <property type="match status" value="1"/>
</dbReference>
<dbReference type="GO" id="GO:0006749">
    <property type="term" value="P:glutathione metabolic process"/>
    <property type="evidence" value="ECO:0007669"/>
    <property type="project" value="TreeGrafter"/>
</dbReference>
<comment type="caution">
    <text evidence="5">The sequence shown here is derived from an EMBL/GenBank/DDBJ whole genome shotgun (WGS) entry which is preliminary data.</text>
</comment>
<feature type="domain" description="GST C-terminal" evidence="4">
    <location>
        <begin position="86"/>
        <end position="205"/>
    </location>
</feature>
<keyword evidence="5" id="KW-0808">Transferase</keyword>
<dbReference type="Gene3D" id="1.20.1050.10">
    <property type="match status" value="1"/>
</dbReference>
<dbReference type="InterPro" id="IPR036282">
    <property type="entry name" value="Glutathione-S-Trfase_C_sf"/>
</dbReference>
<feature type="compositionally biased region" description="Basic and acidic residues" evidence="2">
    <location>
        <begin position="217"/>
        <end position="279"/>
    </location>
</feature>
<dbReference type="SUPFAM" id="SSF52833">
    <property type="entry name" value="Thioredoxin-like"/>
    <property type="match status" value="1"/>
</dbReference>
<feature type="region of interest" description="Disordered" evidence="2">
    <location>
        <begin position="192"/>
        <end position="286"/>
    </location>
</feature>
<sequence>MDFYYSEISPACRSVMLTAKAVGAKLNKKPINLEKKEHLKPEYIKINPQHTIPTLVDGNLKLRESRPICTYLASQHGKDESLYPKDPKERALVDNLLSFDMGTLSQRMKEYIAPVMFHNEKPDPEKKKNLEEALTWLNDLLEGHEFSAGNKITVADFVLISTVSSIIEAGIVDISKYKNIKAWVEKCKSKMNGYDTENGKGAKAFGEVAKSKLPNSESKKDSKDEKEPKDAKDAKDAKDDKNAKDTKDEKEGKDMKDAKEMKDPKETKDPKIEKREKTPNPKKATP</sequence>
<comment type="subunit">
    <text evidence="1">Homodimer.</text>
</comment>
<feature type="domain" description="GST N-terminal" evidence="3">
    <location>
        <begin position="1"/>
        <end position="80"/>
    </location>
</feature>
<reference evidence="5 6" key="1">
    <citation type="journal article" date="2019" name="PLoS Biol.">
        <title>Sex chromosomes control vertical transmission of feminizing Wolbachia symbionts in an isopod.</title>
        <authorList>
            <person name="Becking T."/>
            <person name="Chebbi M.A."/>
            <person name="Giraud I."/>
            <person name="Moumen B."/>
            <person name="Laverre T."/>
            <person name="Caubet Y."/>
            <person name="Peccoud J."/>
            <person name="Gilbert C."/>
            <person name="Cordaux R."/>
        </authorList>
    </citation>
    <scope>NUCLEOTIDE SEQUENCE [LARGE SCALE GENOMIC DNA]</scope>
    <source>
        <strain evidence="5">ANa2</strain>
        <tissue evidence="5">Whole body excluding digestive tract and cuticle</tissue>
    </source>
</reference>
<dbReference type="CDD" id="cd03177">
    <property type="entry name" value="GST_C_Delta_Epsilon"/>
    <property type="match status" value="1"/>
</dbReference>
<organism evidence="5 6">
    <name type="scientific">Armadillidium nasatum</name>
    <dbReference type="NCBI Taxonomy" id="96803"/>
    <lineage>
        <taxon>Eukaryota</taxon>
        <taxon>Metazoa</taxon>
        <taxon>Ecdysozoa</taxon>
        <taxon>Arthropoda</taxon>
        <taxon>Crustacea</taxon>
        <taxon>Multicrustacea</taxon>
        <taxon>Malacostraca</taxon>
        <taxon>Eumalacostraca</taxon>
        <taxon>Peracarida</taxon>
        <taxon>Isopoda</taxon>
        <taxon>Oniscidea</taxon>
        <taxon>Crinocheta</taxon>
        <taxon>Armadillidiidae</taxon>
        <taxon>Armadillidium</taxon>
    </lineage>
</organism>
<dbReference type="GO" id="GO:0004364">
    <property type="term" value="F:glutathione transferase activity"/>
    <property type="evidence" value="ECO:0007669"/>
    <property type="project" value="TreeGrafter"/>
</dbReference>
<dbReference type="PROSITE" id="PS50405">
    <property type="entry name" value="GST_CTER"/>
    <property type="match status" value="1"/>
</dbReference>
<dbReference type="PANTHER" id="PTHR43969">
    <property type="entry name" value="GLUTATHIONE S TRANSFERASE D10, ISOFORM A-RELATED"/>
    <property type="match status" value="1"/>
</dbReference>
<dbReference type="InterPro" id="IPR036249">
    <property type="entry name" value="Thioredoxin-like_sf"/>
</dbReference>
<dbReference type="Pfam" id="PF14497">
    <property type="entry name" value="GST_C_3"/>
    <property type="match status" value="1"/>
</dbReference>
<gene>
    <name evidence="5" type="primary">GstD1_4</name>
    <name evidence="5" type="ORF">Anas_06495</name>
</gene>
<dbReference type="InterPro" id="IPR040079">
    <property type="entry name" value="Glutathione_S-Trfase"/>
</dbReference>
<evidence type="ECO:0000259" key="4">
    <source>
        <dbReference type="PROSITE" id="PS50405"/>
    </source>
</evidence>
<dbReference type="SFLD" id="SFLDS00019">
    <property type="entry name" value="Glutathione_Transferase_(cytos"/>
    <property type="match status" value="1"/>
</dbReference>
<accession>A0A5N5TIK2</accession>
<dbReference type="SFLD" id="SFLDG01153">
    <property type="entry name" value="Main.4:_Theta-like"/>
    <property type="match status" value="1"/>
</dbReference>
<proteinExistence type="predicted"/>
<keyword evidence="6" id="KW-1185">Reference proteome</keyword>
<protein>
    <submittedName>
        <fullName evidence="5">Glutathione S-transferase 1-1</fullName>
    </submittedName>
</protein>
<dbReference type="Gene3D" id="3.40.30.10">
    <property type="entry name" value="Glutaredoxin"/>
    <property type="match status" value="1"/>
</dbReference>
<evidence type="ECO:0000256" key="2">
    <source>
        <dbReference type="SAM" id="MobiDB-lite"/>
    </source>
</evidence>
<dbReference type="SFLD" id="SFLDG00358">
    <property type="entry name" value="Main_(cytGST)"/>
    <property type="match status" value="1"/>
</dbReference>
<dbReference type="AlphaFoldDB" id="A0A5N5TIK2"/>
<evidence type="ECO:0000259" key="3">
    <source>
        <dbReference type="PROSITE" id="PS50404"/>
    </source>
</evidence>